<accession>A0ABQ7I1X7</accession>
<comment type="caution">
    <text evidence="4">The sequence shown here is derived from an EMBL/GenBank/DDBJ whole genome shotgun (WGS) entry which is preliminary data.</text>
</comment>
<evidence type="ECO:0000313" key="4">
    <source>
        <dbReference type="EMBL" id="KAF7684420.1"/>
    </source>
</evidence>
<dbReference type="EMBL" id="SBIQ01000014">
    <property type="protein sequence ID" value="KAF7684420.1"/>
    <property type="molecule type" value="Genomic_DNA"/>
</dbReference>
<feature type="transmembrane region" description="Helical" evidence="2">
    <location>
        <begin position="312"/>
        <end position="332"/>
    </location>
</feature>
<comment type="similarity">
    <text evidence="1">Belongs to the RMD1/sif2 family.</text>
</comment>
<reference evidence="4 5" key="1">
    <citation type="submission" date="2019-01" db="EMBL/GenBank/DDBJ databases">
        <title>Genomes sequencing and comparative genomics of infectious freshwater microsporidia, Cucumispora dikerogammari and Thelohania contejeani.</title>
        <authorList>
            <person name="Cormier A."/>
            <person name="Giraud I."/>
            <person name="Wattier R."/>
            <person name="Teixeira M."/>
            <person name="Grandjean F."/>
            <person name="Rigaud T."/>
            <person name="Cordaux R."/>
        </authorList>
    </citation>
    <scope>NUCLEOTIDE SEQUENCE [LARGE SCALE GENOMIC DNA]</scope>
    <source>
        <strain evidence="4">T1</strain>
        <tissue evidence="4">Spores</tissue>
    </source>
</reference>
<proteinExistence type="inferred from homology"/>
<organism evidence="4 5">
    <name type="scientific">Astathelohania contejeani</name>
    <dbReference type="NCBI Taxonomy" id="164912"/>
    <lineage>
        <taxon>Eukaryota</taxon>
        <taxon>Fungi</taxon>
        <taxon>Fungi incertae sedis</taxon>
        <taxon>Microsporidia</taxon>
        <taxon>Astathelohaniidae</taxon>
        <taxon>Astathelohania</taxon>
    </lineage>
</organism>
<dbReference type="InterPro" id="IPR051624">
    <property type="entry name" value="RMD1/Sad1-interacting"/>
</dbReference>
<keyword evidence="2" id="KW-0472">Membrane</keyword>
<evidence type="ECO:0000259" key="3">
    <source>
        <dbReference type="Pfam" id="PF02582"/>
    </source>
</evidence>
<keyword evidence="5" id="KW-1185">Reference proteome</keyword>
<dbReference type="PANTHER" id="PTHR16255:SF1">
    <property type="entry name" value="REQUIRED FOR MEIOTIC NUCLEAR DIVISION PROTEIN 1 HOMOLOG"/>
    <property type="match status" value="1"/>
</dbReference>
<evidence type="ECO:0000313" key="5">
    <source>
        <dbReference type="Proteomes" id="UP001516464"/>
    </source>
</evidence>
<gene>
    <name evidence="4" type="primary">RMD1</name>
    <name evidence="4" type="ORF">TCON_0384</name>
</gene>
<dbReference type="Proteomes" id="UP001516464">
    <property type="component" value="Unassembled WGS sequence"/>
</dbReference>
<dbReference type="PANTHER" id="PTHR16255">
    <property type="entry name" value="REQUIRED FOR MEIOTIC NUCLEAR DIVISION PROTEIN 1 HOMOLOG"/>
    <property type="match status" value="1"/>
</dbReference>
<evidence type="ECO:0000256" key="1">
    <source>
        <dbReference type="ARBA" id="ARBA00008306"/>
    </source>
</evidence>
<keyword evidence="2" id="KW-1133">Transmembrane helix</keyword>
<sequence length="337" mass="39033">MKNTNSRDSIQRISIHSTDYEAPIGKKQARIELRALKDALPLTIIKDTQSKENIKFDTKLNRVTAYCTAEKINLKRLSNHLQENSITDKITMYFGECLHASIRFPDQQDSHDIFYYDYGVVVFWGLEENQEGYVLKSIRSFEENKYDINKVEVESFRYGIVEENPMVINDIIYLNSEDHFNKMVISNAIAQSVKLDYFENLVENTIASVRSLPEEVENEGKVGKNRKEILKLVGKLHKLRFNLNLISNILDEPEVLWHYPNFSTLYESFKHYLEIKGRADVLNQRCDIIHGILAILSENINTRNSESLEKTIISLIFCSVVIGIIQILILYFRVGGK</sequence>
<protein>
    <submittedName>
        <fullName evidence="4">Sporulation protein RMD1</fullName>
    </submittedName>
</protein>
<dbReference type="Pfam" id="PF02582">
    <property type="entry name" value="DUF155"/>
    <property type="match status" value="1"/>
</dbReference>
<dbReference type="InterPro" id="IPR003734">
    <property type="entry name" value="DUF155"/>
</dbReference>
<feature type="domain" description="DUF155" evidence="3">
    <location>
        <begin position="113"/>
        <end position="283"/>
    </location>
</feature>
<evidence type="ECO:0000256" key="2">
    <source>
        <dbReference type="SAM" id="Phobius"/>
    </source>
</evidence>
<keyword evidence="2" id="KW-0812">Transmembrane</keyword>
<name>A0ABQ7I1X7_9MICR</name>